<keyword evidence="4 8" id="KW-0547">Nucleotide-binding</keyword>
<proteinExistence type="inferred from homology"/>
<comment type="caution">
    <text evidence="11">The sequence shown here is derived from an EMBL/GenBank/DDBJ whole genome shotgun (WGS) entry which is preliminary data.</text>
</comment>
<organism evidence="11 12">
    <name type="scientific">Ideonella aquatica</name>
    <dbReference type="NCBI Taxonomy" id="2824119"/>
    <lineage>
        <taxon>Bacteria</taxon>
        <taxon>Pseudomonadati</taxon>
        <taxon>Pseudomonadota</taxon>
        <taxon>Betaproteobacteria</taxon>
        <taxon>Burkholderiales</taxon>
        <taxon>Sphaerotilaceae</taxon>
        <taxon>Ideonella</taxon>
    </lineage>
</organism>
<dbReference type="InterPro" id="IPR050249">
    <property type="entry name" value="Pseudomonas-type_ThrB"/>
</dbReference>
<dbReference type="RefSeq" id="WP_210801392.1">
    <property type="nucleotide sequence ID" value="NZ_JAGQDE010000005.1"/>
</dbReference>
<dbReference type="Proteomes" id="UP000678374">
    <property type="component" value="Unassembled WGS sequence"/>
</dbReference>
<comment type="similarity">
    <text evidence="7 8">Belongs to the pseudomonas-type ThrB family.</text>
</comment>
<dbReference type="Gene3D" id="3.90.1200.10">
    <property type="match status" value="1"/>
</dbReference>
<keyword evidence="12" id="KW-1185">Reference proteome</keyword>
<accession>A0A940YM48</accession>
<keyword evidence="3 8" id="KW-0791">Threonine biosynthesis</keyword>
<evidence type="ECO:0000256" key="5">
    <source>
        <dbReference type="ARBA" id="ARBA00022777"/>
    </source>
</evidence>
<reference evidence="11" key="1">
    <citation type="submission" date="2021-04" db="EMBL/GenBank/DDBJ databases">
        <title>The genome sequence of Ideonella sp. 4Y11.</title>
        <authorList>
            <person name="Liu Y."/>
        </authorList>
    </citation>
    <scope>NUCLEOTIDE SEQUENCE</scope>
    <source>
        <strain evidence="11">4Y11</strain>
    </source>
</reference>
<evidence type="ECO:0000256" key="4">
    <source>
        <dbReference type="ARBA" id="ARBA00022741"/>
    </source>
</evidence>
<dbReference type="SUPFAM" id="SSF56112">
    <property type="entry name" value="Protein kinase-like (PK-like)"/>
    <property type="match status" value="1"/>
</dbReference>
<dbReference type="GO" id="GO:0005524">
    <property type="term" value="F:ATP binding"/>
    <property type="evidence" value="ECO:0007669"/>
    <property type="project" value="UniProtKB-KW"/>
</dbReference>
<dbReference type="NCBIfam" id="TIGR00938">
    <property type="entry name" value="thrB_alt"/>
    <property type="match status" value="1"/>
</dbReference>
<keyword evidence="2 8" id="KW-0808">Transferase</keyword>
<keyword evidence="6 8" id="KW-0067">ATP-binding</keyword>
<dbReference type="GO" id="GO:0004413">
    <property type="term" value="F:homoserine kinase activity"/>
    <property type="evidence" value="ECO:0007669"/>
    <property type="project" value="UniProtKB-UniRule"/>
</dbReference>
<dbReference type="PANTHER" id="PTHR21064">
    <property type="entry name" value="AMINOGLYCOSIDE PHOSPHOTRANSFERASE DOMAIN-CONTAINING PROTEIN-RELATED"/>
    <property type="match status" value="1"/>
</dbReference>
<evidence type="ECO:0000256" key="7">
    <source>
        <dbReference type="ARBA" id="ARBA00038240"/>
    </source>
</evidence>
<keyword evidence="5 8" id="KW-0418">Kinase</keyword>
<dbReference type="PANTHER" id="PTHR21064:SF6">
    <property type="entry name" value="AMINOGLYCOSIDE PHOSPHOTRANSFERASE DOMAIN-CONTAINING PROTEIN"/>
    <property type="match status" value="1"/>
</dbReference>
<evidence type="ECO:0000256" key="3">
    <source>
        <dbReference type="ARBA" id="ARBA00022697"/>
    </source>
</evidence>
<evidence type="ECO:0000256" key="2">
    <source>
        <dbReference type="ARBA" id="ARBA00022679"/>
    </source>
</evidence>
<dbReference type="InterPro" id="IPR011009">
    <property type="entry name" value="Kinase-like_dom_sf"/>
</dbReference>
<feature type="domain" description="Aminoglycoside phosphotransferase" evidence="10">
    <location>
        <begin position="27"/>
        <end position="262"/>
    </location>
</feature>
<gene>
    <name evidence="8" type="primary">thrB</name>
    <name evidence="11" type="ORF">KAK06_07885</name>
</gene>
<dbReference type="NCBIfam" id="NF003558">
    <property type="entry name" value="PRK05231.1"/>
    <property type="match status" value="1"/>
</dbReference>
<name>A0A940YM48_9BURK</name>
<dbReference type="Pfam" id="PF01636">
    <property type="entry name" value="APH"/>
    <property type="match status" value="1"/>
</dbReference>
<evidence type="ECO:0000256" key="6">
    <source>
        <dbReference type="ARBA" id="ARBA00022840"/>
    </source>
</evidence>
<sequence length="320" mass="34924">MAVYTEVSPAQADTLLARLGLGAQHGLVPISSGIENTNYFVSTDQGEWVLTVFERLSADQLPYYLRLMAHLAAQGLPVPAPRPDADGKLVHTLAGKPAALVERLPGAPVDAPDIHHVALLGTLLARLHQAVADFPLHQPNLRGPAWRAQTGARAQAWLEGGPAELLQAELAFQAALAASPALAALPQGAVHADLFRDNALFDGARGQERLSGVFDFYFAGHDHFAYDLAVVLNDWCIDLDSGALDEARAQALLQAYQAVRPLQGAEQRLLPAMRRAAALRFWLSRLDDWHRPRDAQLLTPKDPAHFERVLRHAVDQPWHP</sequence>
<dbReference type="AlphaFoldDB" id="A0A940YM48"/>
<dbReference type="InterPro" id="IPR005280">
    <property type="entry name" value="Homoserine_kinase_II"/>
</dbReference>
<comment type="pathway">
    <text evidence="8">Amino-acid biosynthesis; L-threonine biosynthesis; L-threonine from L-aspartate: step 4/5.</text>
</comment>
<dbReference type="Gene3D" id="3.30.200.20">
    <property type="entry name" value="Phosphorylase Kinase, domain 1"/>
    <property type="match status" value="1"/>
</dbReference>
<evidence type="ECO:0000256" key="1">
    <source>
        <dbReference type="ARBA" id="ARBA00022605"/>
    </source>
</evidence>
<keyword evidence="1 8" id="KW-0028">Amino-acid biosynthesis</keyword>
<evidence type="ECO:0000313" key="11">
    <source>
        <dbReference type="EMBL" id="MBQ0958876.1"/>
    </source>
</evidence>
<dbReference type="GO" id="GO:0009088">
    <property type="term" value="P:threonine biosynthetic process"/>
    <property type="evidence" value="ECO:0007669"/>
    <property type="project" value="UniProtKB-UniRule"/>
</dbReference>
<dbReference type="EC" id="2.7.1.39" evidence="8 9"/>
<dbReference type="InterPro" id="IPR002575">
    <property type="entry name" value="Aminoglycoside_PTrfase"/>
</dbReference>
<dbReference type="EMBL" id="JAGQDE010000005">
    <property type="protein sequence ID" value="MBQ0958876.1"/>
    <property type="molecule type" value="Genomic_DNA"/>
</dbReference>
<comment type="catalytic activity">
    <reaction evidence="8">
        <text>L-homoserine + ATP = O-phospho-L-homoserine + ADP + H(+)</text>
        <dbReference type="Rhea" id="RHEA:13985"/>
        <dbReference type="ChEBI" id="CHEBI:15378"/>
        <dbReference type="ChEBI" id="CHEBI:30616"/>
        <dbReference type="ChEBI" id="CHEBI:57476"/>
        <dbReference type="ChEBI" id="CHEBI:57590"/>
        <dbReference type="ChEBI" id="CHEBI:456216"/>
        <dbReference type="EC" id="2.7.1.39"/>
    </reaction>
</comment>
<evidence type="ECO:0000313" key="12">
    <source>
        <dbReference type="Proteomes" id="UP000678374"/>
    </source>
</evidence>
<protein>
    <recommendedName>
        <fullName evidence="8 9">Homoserine kinase</fullName>
        <shortName evidence="8">HK</shortName>
        <shortName evidence="8">HSK</shortName>
        <ecNumber evidence="8 9">2.7.1.39</ecNumber>
    </recommendedName>
</protein>
<evidence type="ECO:0000256" key="9">
    <source>
        <dbReference type="NCBIfam" id="TIGR00938"/>
    </source>
</evidence>
<dbReference type="HAMAP" id="MF_00301">
    <property type="entry name" value="Homoser_kinase_2"/>
    <property type="match status" value="1"/>
</dbReference>
<evidence type="ECO:0000256" key="8">
    <source>
        <dbReference type="HAMAP-Rule" id="MF_00301"/>
    </source>
</evidence>
<dbReference type="CDD" id="cd05153">
    <property type="entry name" value="HomoserineK_II"/>
    <property type="match status" value="1"/>
</dbReference>
<evidence type="ECO:0000259" key="10">
    <source>
        <dbReference type="Pfam" id="PF01636"/>
    </source>
</evidence>